<accession>A0ABU4SF50</accession>
<reference evidence="4" key="1">
    <citation type="journal article" date="2024" name="Toxins">
        <title>Genome Sequence Analysis of Native Xenorhabdus Strains Isolated from Entomopathogenic Nematodes in Argentina.</title>
        <authorList>
            <person name="Palma L."/>
            <person name="Frizzo L."/>
            <person name="Kaiser S."/>
            <person name="Berry C."/>
            <person name="Caballero P."/>
            <person name="Bode H.B."/>
            <person name="Del Valle E.E."/>
        </authorList>
    </citation>
    <scope>NUCLEOTIDE SEQUENCE [LARGE SCALE GENOMIC DNA]</scope>
    <source>
        <strain evidence="4">12</strain>
    </source>
</reference>
<dbReference type="InterPro" id="IPR015217">
    <property type="entry name" value="Invasin_dom_3"/>
</dbReference>
<evidence type="ECO:0000256" key="1">
    <source>
        <dbReference type="ARBA" id="ARBA00010116"/>
    </source>
</evidence>
<feature type="domain" description="Big-1" evidence="2">
    <location>
        <begin position="273"/>
        <end position="366"/>
    </location>
</feature>
<dbReference type="InterPro" id="IPR003344">
    <property type="entry name" value="Big_1_dom"/>
</dbReference>
<protein>
    <recommendedName>
        <fullName evidence="2">Big-1 domain-containing protein</fullName>
    </recommendedName>
</protein>
<feature type="non-terminal residue" evidence="3">
    <location>
        <position position="375"/>
    </location>
</feature>
<evidence type="ECO:0000259" key="2">
    <source>
        <dbReference type="SMART" id="SM00634"/>
    </source>
</evidence>
<dbReference type="RefSeq" id="WP_319931764.1">
    <property type="nucleotide sequence ID" value="NZ_VCDN01000140.1"/>
</dbReference>
<evidence type="ECO:0000313" key="3">
    <source>
        <dbReference type="EMBL" id="MDX7989394.1"/>
    </source>
</evidence>
<dbReference type="SUPFAM" id="SSF49373">
    <property type="entry name" value="Invasin/intimin cell-adhesion fragments"/>
    <property type="match status" value="3"/>
</dbReference>
<evidence type="ECO:0000313" key="4">
    <source>
        <dbReference type="Proteomes" id="UP001271890"/>
    </source>
</evidence>
<dbReference type="Gene3D" id="2.60.40.10">
    <property type="entry name" value="Immunoglobulins"/>
    <property type="match status" value="3"/>
</dbReference>
<sequence length="375" mass="39486">AGITIPAQVTEVKARPGEYHVAISGTKSSEVTLTVSVGGITLDNKPRLTLLADSRTPQMTDLAISQSPVQAGDTVSYSLKVVDANNNPLEGMTVSWQPAANLVYDKPRQVNLSSQTNPQGRAEISLNPLNVGTFVLKASLDGKQYQDMPTLTVTPAPVDVQKSTFATDRATVENAGRNNQAVLTVTLSDKHGNPISGKPVRIGLVNTLAGFTVGEVKDLGNGIYTAPITAGSHIGAAELEATVEGQRVGDKLVIDVVKITPDSSLADAEGMKVHSRFTLSPQSLAADGTAQSQATLILKDQYGNVIPGQNGKIHYSVVSAEANRVTFHDQKESTPGTYNVTVLSGTTAGEVVIRATVTEQLSFDTTLTLLADKKT</sequence>
<dbReference type="InterPro" id="IPR008964">
    <property type="entry name" value="Invasin/intimin_cell_adhesion"/>
</dbReference>
<dbReference type="EMBL" id="VCDN01000140">
    <property type="protein sequence ID" value="MDX7989394.1"/>
    <property type="molecule type" value="Genomic_DNA"/>
</dbReference>
<organism evidence="3 4">
    <name type="scientific">Xenorhabdus santafensis</name>
    <dbReference type="NCBI Taxonomy" id="2582833"/>
    <lineage>
        <taxon>Bacteria</taxon>
        <taxon>Pseudomonadati</taxon>
        <taxon>Pseudomonadota</taxon>
        <taxon>Gammaproteobacteria</taxon>
        <taxon>Enterobacterales</taxon>
        <taxon>Morganellaceae</taxon>
        <taxon>Xenorhabdus</taxon>
    </lineage>
</organism>
<dbReference type="Proteomes" id="UP001271890">
    <property type="component" value="Unassembled WGS sequence"/>
</dbReference>
<feature type="domain" description="Big-1" evidence="2">
    <location>
        <begin position="165"/>
        <end position="253"/>
    </location>
</feature>
<dbReference type="Pfam" id="PF09134">
    <property type="entry name" value="Invasin_D3"/>
    <property type="match status" value="2"/>
</dbReference>
<dbReference type="Pfam" id="PF02369">
    <property type="entry name" value="Big_1"/>
    <property type="match status" value="1"/>
</dbReference>
<keyword evidence="4" id="KW-1185">Reference proteome</keyword>
<comment type="similarity">
    <text evidence="1">Belongs to the intimin/invasin family.</text>
</comment>
<dbReference type="SMART" id="SM00634">
    <property type="entry name" value="BID_1"/>
    <property type="match status" value="3"/>
</dbReference>
<proteinExistence type="inferred from homology"/>
<dbReference type="InterPro" id="IPR013783">
    <property type="entry name" value="Ig-like_fold"/>
</dbReference>
<name>A0ABU4SF50_9GAMM</name>
<comment type="caution">
    <text evidence="3">The sequence shown here is derived from an EMBL/GenBank/DDBJ whole genome shotgun (WGS) entry which is preliminary data.</text>
</comment>
<feature type="non-terminal residue" evidence="3">
    <location>
        <position position="1"/>
    </location>
</feature>
<feature type="domain" description="Big-1" evidence="2">
    <location>
        <begin position="58"/>
        <end position="149"/>
    </location>
</feature>
<gene>
    <name evidence="3" type="ORF">FE392_19205</name>
</gene>